<dbReference type="Pfam" id="PF02767">
    <property type="entry name" value="DNA_pol3_beta_2"/>
    <property type="match status" value="1"/>
</dbReference>
<dbReference type="GO" id="GO:0008408">
    <property type="term" value="F:3'-5' exonuclease activity"/>
    <property type="evidence" value="ECO:0007669"/>
    <property type="project" value="InterPro"/>
</dbReference>
<name>A0A1S7TXV5_9HYPH</name>
<comment type="subunit">
    <text evidence="10">Forms a ring-shaped head-to-tail homodimer around DNA.</text>
</comment>
<reference evidence="14" key="1">
    <citation type="submission" date="2016-01" db="EMBL/GenBank/DDBJ databases">
        <authorList>
            <person name="Regsiter A."/>
            <person name="william w."/>
        </authorList>
    </citation>
    <scope>NUCLEOTIDE SEQUENCE</scope>
    <source>
        <strain evidence="14">NCPPB 1641</strain>
    </source>
</reference>
<dbReference type="AlphaFoldDB" id="A0A1S7TXV5"/>
<gene>
    <name evidence="14" type="primary">dnaN</name>
    <name evidence="14" type="ORF">AGR7A_Lc120540</name>
</gene>
<evidence type="ECO:0000256" key="4">
    <source>
        <dbReference type="ARBA" id="ARBA00022490"/>
    </source>
</evidence>
<evidence type="ECO:0000259" key="13">
    <source>
        <dbReference type="Pfam" id="PF02768"/>
    </source>
</evidence>
<evidence type="ECO:0000256" key="6">
    <source>
        <dbReference type="ARBA" id="ARBA00022695"/>
    </source>
</evidence>
<protein>
    <recommendedName>
        <fullName evidence="3 10">Beta sliding clamp</fullName>
    </recommendedName>
</protein>
<keyword evidence="9" id="KW-0238">DNA-binding</keyword>
<evidence type="ECO:0000256" key="3">
    <source>
        <dbReference type="ARBA" id="ARBA00021035"/>
    </source>
</evidence>
<evidence type="ECO:0000256" key="5">
    <source>
        <dbReference type="ARBA" id="ARBA00022679"/>
    </source>
</evidence>
<dbReference type="PANTHER" id="PTHR30478">
    <property type="entry name" value="DNA POLYMERASE III SUBUNIT BETA"/>
    <property type="match status" value="1"/>
</dbReference>
<comment type="subcellular location">
    <subcellularLocation>
        <location evidence="1 10">Cytoplasm</location>
    </subcellularLocation>
</comment>
<evidence type="ECO:0000313" key="14">
    <source>
        <dbReference type="EMBL" id="CVI59434.1"/>
    </source>
</evidence>
<evidence type="ECO:0000256" key="2">
    <source>
        <dbReference type="ARBA" id="ARBA00010752"/>
    </source>
</evidence>
<dbReference type="GO" id="GO:0003887">
    <property type="term" value="F:DNA-directed DNA polymerase activity"/>
    <property type="evidence" value="ECO:0007669"/>
    <property type="project" value="UniProtKB-UniRule"/>
</dbReference>
<keyword evidence="4 10" id="KW-0963">Cytoplasm</keyword>
<comment type="function">
    <text evidence="10">Confers DNA tethering and processivity to DNA polymerases and other proteins. Acts as a clamp, forming a ring around DNA (a reaction catalyzed by the clamp-loading complex) which diffuses in an ATP-independent manner freely and bidirectionally along dsDNA. Initially characterized for its ability to contact the catalytic subunit of DNA polymerase III (Pol III), a complex, multichain enzyme responsible for most of the replicative synthesis in bacteria; Pol III exhibits 3'-5' exonuclease proofreading activity. The beta chain is required for initiation of replication as well as for processivity of DNA replication.</text>
</comment>
<dbReference type="InterPro" id="IPR022635">
    <property type="entry name" value="DNA_polIII_beta_C"/>
</dbReference>
<comment type="caution">
    <text evidence="14">The sequence shown here is derived from an EMBL/GenBank/DDBJ whole genome shotgun (WGS) entry which is preliminary data.</text>
</comment>
<feature type="domain" description="DNA polymerase III beta sliding clamp central" evidence="12">
    <location>
        <begin position="133"/>
        <end position="247"/>
    </location>
</feature>
<dbReference type="Gene3D" id="3.70.10.10">
    <property type="match status" value="1"/>
</dbReference>
<dbReference type="PANTHER" id="PTHR30478:SF0">
    <property type="entry name" value="BETA SLIDING CLAMP"/>
    <property type="match status" value="1"/>
</dbReference>
<dbReference type="InterPro" id="IPR022634">
    <property type="entry name" value="DNA_polIII_beta_N"/>
</dbReference>
<dbReference type="PIRSF" id="PIRSF000804">
    <property type="entry name" value="DNA_pol_III_b"/>
    <property type="match status" value="1"/>
</dbReference>
<feature type="domain" description="DNA polymerase III beta sliding clamp C-terminal" evidence="13">
    <location>
        <begin position="250"/>
        <end position="369"/>
    </location>
</feature>
<sequence>MFTASKSALAAALALSSDVVERRNTIPILANVAIERTDDGLRARATDLDTEAMVEFSATVAMDFQPFSVQAHLLRDIVRKLPDGADIAAEAKEREGSPDSVTFKAGRSRFSLQALPPSDLSSMDVSNLPHKFTIPAKALQSAIAAVGFAISTEETRYYLNGIYMHPTADGMLFVATDGHRLAKRIVMIDQVPADAPGVIIPRKTVATLSKILPKDGDVFVELSDARICFTVGGTRLVSKLIDGTFPDYVRVIPANNATDVTADAKAIASAVDRVSSVSTERGRAMKFHFSEGTLKLLVTNPDAGSAEDEVAYEGQAEMETGFNAKYVLEALEHLPEGTVRIALGESTSPTIFRADGDHKENLIVLMPMRV</sequence>
<dbReference type="InterPro" id="IPR022637">
    <property type="entry name" value="DNA_polIII_beta_cen"/>
</dbReference>
<dbReference type="Pfam" id="PF02768">
    <property type="entry name" value="DNA_pol3_beta_3"/>
    <property type="match status" value="1"/>
</dbReference>
<evidence type="ECO:0000259" key="11">
    <source>
        <dbReference type="Pfam" id="PF00712"/>
    </source>
</evidence>
<dbReference type="GO" id="GO:0003677">
    <property type="term" value="F:DNA binding"/>
    <property type="evidence" value="ECO:0007669"/>
    <property type="project" value="UniProtKB-UniRule"/>
</dbReference>
<accession>A0A1S7TXV5</accession>
<dbReference type="Proteomes" id="UP000192140">
    <property type="component" value="Unassembled WGS sequence"/>
</dbReference>
<keyword evidence="15" id="KW-1185">Reference proteome</keyword>
<dbReference type="RefSeq" id="WP_080854274.1">
    <property type="nucleotide sequence ID" value="NZ_LT009776.1"/>
</dbReference>
<dbReference type="InterPro" id="IPR001001">
    <property type="entry name" value="DNA_polIII_beta"/>
</dbReference>
<keyword evidence="5 10" id="KW-0808">Transferase</keyword>
<dbReference type="GO" id="GO:0006271">
    <property type="term" value="P:DNA strand elongation involved in DNA replication"/>
    <property type="evidence" value="ECO:0007669"/>
    <property type="project" value="TreeGrafter"/>
</dbReference>
<proteinExistence type="inferred from homology"/>
<dbReference type="CDD" id="cd00140">
    <property type="entry name" value="beta_clamp"/>
    <property type="match status" value="1"/>
</dbReference>
<feature type="domain" description="DNA polymerase III beta sliding clamp N-terminal" evidence="11">
    <location>
        <begin position="2"/>
        <end position="122"/>
    </location>
</feature>
<dbReference type="EMBL" id="FCNP01000033">
    <property type="protein sequence ID" value="CVI59434.1"/>
    <property type="molecule type" value="Genomic_DNA"/>
</dbReference>
<evidence type="ECO:0000256" key="8">
    <source>
        <dbReference type="ARBA" id="ARBA00022932"/>
    </source>
</evidence>
<dbReference type="GO" id="GO:0005737">
    <property type="term" value="C:cytoplasm"/>
    <property type="evidence" value="ECO:0007669"/>
    <property type="project" value="UniProtKB-SubCell"/>
</dbReference>
<keyword evidence="7 10" id="KW-0235">DNA replication</keyword>
<dbReference type="InterPro" id="IPR046938">
    <property type="entry name" value="DNA_clamp_sf"/>
</dbReference>
<evidence type="ECO:0000256" key="9">
    <source>
        <dbReference type="ARBA" id="ARBA00023125"/>
    </source>
</evidence>
<evidence type="ECO:0000259" key="12">
    <source>
        <dbReference type="Pfam" id="PF02767"/>
    </source>
</evidence>
<evidence type="ECO:0000256" key="1">
    <source>
        <dbReference type="ARBA" id="ARBA00004496"/>
    </source>
</evidence>
<dbReference type="SUPFAM" id="SSF55979">
    <property type="entry name" value="DNA clamp"/>
    <property type="match status" value="3"/>
</dbReference>
<dbReference type="GO" id="GO:0009360">
    <property type="term" value="C:DNA polymerase III complex"/>
    <property type="evidence" value="ECO:0007669"/>
    <property type="project" value="InterPro"/>
</dbReference>
<dbReference type="Pfam" id="PF00712">
    <property type="entry name" value="DNA_pol3_beta"/>
    <property type="match status" value="1"/>
</dbReference>
<keyword evidence="8 10" id="KW-0239">DNA-directed DNA polymerase</keyword>
<evidence type="ECO:0000313" key="15">
    <source>
        <dbReference type="Proteomes" id="UP000192140"/>
    </source>
</evidence>
<dbReference type="Gene3D" id="3.10.150.10">
    <property type="entry name" value="DNA Polymerase III, subunit A, domain 2"/>
    <property type="match status" value="1"/>
</dbReference>
<dbReference type="NCBIfam" id="TIGR00663">
    <property type="entry name" value="dnan"/>
    <property type="match status" value="1"/>
</dbReference>
<keyword evidence="6 10" id="KW-0548">Nucleotidyltransferase</keyword>
<evidence type="ECO:0000256" key="7">
    <source>
        <dbReference type="ARBA" id="ARBA00022705"/>
    </source>
</evidence>
<organism evidence="14 15">
    <name type="scientific">Agrobacterium deltaense NCPPB 1641</name>
    <dbReference type="NCBI Taxonomy" id="1183425"/>
    <lineage>
        <taxon>Bacteria</taxon>
        <taxon>Pseudomonadati</taxon>
        <taxon>Pseudomonadota</taxon>
        <taxon>Alphaproteobacteria</taxon>
        <taxon>Hyphomicrobiales</taxon>
        <taxon>Rhizobiaceae</taxon>
        <taxon>Rhizobium/Agrobacterium group</taxon>
        <taxon>Agrobacterium</taxon>
    </lineage>
</organism>
<comment type="similarity">
    <text evidence="2 10">Belongs to the beta sliding clamp family.</text>
</comment>
<dbReference type="SMART" id="SM00480">
    <property type="entry name" value="POL3Bc"/>
    <property type="match status" value="1"/>
</dbReference>
<evidence type="ECO:0000256" key="10">
    <source>
        <dbReference type="PIRNR" id="PIRNR000804"/>
    </source>
</evidence>